<reference evidence="1" key="1">
    <citation type="submission" date="2014-09" db="EMBL/GenBank/DDBJ databases">
        <title>Draft genome sequence of an oleaginous Mucoromycotina fungus Mucor ambiguus NBRC6742.</title>
        <authorList>
            <person name="Takeda I."/>
            <person name="Yamane N."/>
            <person name="Morita T."/>
            <person name="Tamano K."/>
            <person name="Machida M."/>
            <person name="Baker S."/>
            <person name="Koike H."/>
        </authorList>
    </citation>
    <scope>NUCLEOTIDE SEQUENCE</scope>
    <source>
        <strain evidence="1">NBRC 6742</strain>
    </source>
</reference>
<protein>
    <submittedName>
        <fullName evidence="1">Uncharacterized protein</fullName>
    </submittedName>
</protein>
<name>A0A0C9M0B4_9FUNG</name>
<keyword evidence="2" id="KW-1185">Reference proteome</keyword>
<evidence type="ECO:0000313" key="2">
    <source>
        <dbReference type="Proteomes" id="UP000053815"/>
    </source>
</evidence>
<dbReference type="Proteomes" id="UP000053815">
    <property type="component" value="Unassembled WGS sequence"/>
</dbReference>
<dbReference type="AlphaFoldDB" id="A0A0C9M0B4"/>
<accession>A0A0C9M0B4</accession>
<evidence type="ECO:0000313" key="1">
    <source>
        <dbReference type="EMBL" id="GAN01441.1"/>
    </source>
</evidence>
<sequence>MMQLHNSTPVSSINNIDKCLTDNDGVYRIRLTELEIDMIHSSLKHTIVFYLLQYLRNLTALSFNSIRATNRDIPIISHTQLKTFHIGYFDGTGALNSTNRVFKVDLPACPLMEHFNTRLNFDPAYIQARMVFELEGSF</sequence>
<proteinExistence type="predicted"/>
<dbReference type="EMBL" id="DF836296">
    <property type="protein sequence ID" value="GAN01441.1"/>
    <property type="molecule type" value="Genomic_DNA"/>
</dbReference>
<gene>
    <name evidence="1" type="ORF">MAM1_0007c00874</name>
</gene>
<organism evidence="1">
    <name type="scientific">Mucor ambiguus</name>
    <dbReference type="NCBI Taxonomy" id="91626"/>
    <lineage>
        <taxon>Eukaryota</taxon>
        <taxon>Fungi</taxon>
        <taxon>Fungi incertae sedis</taxon>
        <taxon>Mucoromycota</taxon>
        <taxon>Mucoromycotina</taxon>
        <taxon>Mucoromycetes</taxon>
        <taxon>Mucorales</taxon>
        <taxon>Mucorineae</taxon>
        <taxon>Mucoraceae</taxon>
        <taxon>Mucor</taxon>
    </lineage>
</organism>